<dbReference type="SUPFAM" id="SSF52047">
    <property type="entry name" value="RNI-like"/>
    <property type="match status" value="1"/>
</dbReference>
<name>A0AAV8GZ47_9POAL</name>
<dbReference type="SUPFAM" id="SSF81383">
    <property type="entry name" value="F-box domain"/>
    <property type="match status" value="1"/>
</dbReference>
<sequence length="344" mass="39321">MWTIGAPEPSAEDNDWSELYLSQINLGKEEDEENAPELSPGDRDWAELHPDALVVIFRKMGTLEVLSRASKVCRPWRKVAKCDPLLWRRIDMGTGGKDFSRLYKYDGVRKKWRRSSLNGSLAEMAKVAVDWGGSSVEQLLIGSFCDNDLLDYIADRASNLKRLSLIGLGNSAYISHGRMAKALGRLKQLEELEFERCKLPQGVIMNAIGVMCPQLKRLKLQKPSFERIYYEEESNLTLGIPKTMHRLEYLQLLCLCTRNEELMKILAKCPNLKMLDLRGSTVYKSYDSSIRVKDDKLRAQCSRILTLMLSHGMSSQTHKQYDDISDDACCLIHWMPTSKHYCLC</sequence>
<dbReference type="InterPro" id="IPR036047">
    <property type="entry name" value="F-box-like_dom_sf"/>
</dbReference>
<proteinExistence type="predicted"/>
<dbReference type="Gene3D" id="3.80.10.10">
    <property type="entry name" value="Ribonuclease Inhibitor"/>
    <property type="match status" value="1"/>
</dbReference>
<dbReference type="InterPro" id="IPR032675">
    <property type="entry name" value="LRR_dom_sf"/>
</dbReference>
<reference evidence="3" key="1">
    <citation type="submission" date="2022-08" db="EMBL/GenBank/DDBJ databases">
        <authorList>
            <person name="Marques A."/>
        </authorList>
    </citation>
    <scope>NUCLEOTIDE SEQUENCE</scope>
    <source>
        <strain evidence="3">RhyPub2mFocal</strain>
        <tissue evidence="3">Leaves</tissue>
    </source>
</reference>
<dbReference type="PANTHER" id="PTHR38926:SF2">
    <property type="entry name" value="F-BOX_LRR-REPEAT PROTEIN 21-RELATED"/>
    <property type="match status" value="1"/>
</dbReference>
<dbReference type="InterPro" id="IPR055411">
    <property type="entry name" value="LRR_FXL15/At3g58940/PEG3-like"/>
</dbReference>
<protein>
    <submittedName>
        <fullName evidence="3">RNI-like superfamily protein</fullName>
    </submittedName>
</protein>
<evidence type="ECO:0000313" key="3">
    <source>
        <dbReference type="EMBL" id="KAJ4808995.1"/>
    </source>
</evidence>
<evidence type="ECO:0000313" key="4">
    <source>
        <dbReference type="Proteomes" id="UP001140206"/>
    </source>
</evidence>
<comment type="caution">
    <text evidence="3">The sequence shown here is derived from an EMBL/GenBank/DDBJ whole genome shotgun (WGS) entry which is preliminary data.</text>
</comment>
<organism evidence="3 4">
    <name type="scientific">Rhynchospora pubera</name>
    <dbReference type="NCBI Taxonomy" id="906938"/>
    <lineage>
        <taxon>Eukaryota</taxon>
        <taxon>Viridiplantae</taxon>
        <taxon>Streptophyta</taxon>
        <taxon>Embryophyta</taxon>
        <taxon>Tracheophyta</taxon>
        <taxon>Spermatophyta</taxon>
        <taxon>Magnoliopsida</taxon>
        <taxon>Liliopsida</taxon>
        <taxon>Poales</taxon>
        <taxon>Cyperaceae</taxon>
        <taxon>Cyperoideae</taxon>
        <taxon>Rhynchosporeae</taxon>
        <taxon>Rhynchospora</taxon>
    </lineage>
</organism>
<dbReference type="InterPro" id="IPR001810">
    <property type="entry name" value="F-box_dom"/>
</dbReference>
<dbReference type="AlphaFoldDB" id="A0AAV8GZ47"/>
<feature type="domain" description="F-box" evidence="1">
    <location>
        <begin position="50"/>
        <end position="91"/>
    </location>
</feature>
<dbReference type="EMBL" id="JAMFTS010000001">
    <property type="protein sequence ID" value="KAJ4808995.1"/>
    <property type="molecule type" value="Genomic_DNA"/>
</dbReference>
<dbReference type="Pfam" id="PF12937">
    <property type="entry name" value="F-box-like"/>
    <property type="match status" value="1"/>
</dbReference>
<evidence type="ECO:0000259" key="1">
    <source>
        <dbReference type="Pfam" id="PF12937"/>
    </source>
</evidence>
<feature type="domain" description="F-box/LRR-repeat protein 15/At3g58940/PEG3-like LRR" evidence="2">
    <location>
        <begin position="186"/>
        <end position="298"/>
    </location>
</feature>
<gene>
    <name evidence="3" type="ORF">LUZ62_021561</name>
</gene>
<dbReference type="Proteomes" id="UP001140206">
    <property type="component" value="Chromosome 1"/>
</dbReference>
<dbReference type="Pfam" id="PF24758">
    <property type="entry name" value="LRR_At5g56370"/>
    <property type="match status" value="1"/>
</dbReference>
<evidence type="ECO:0000259" key="2">
    <source>
        <dbReference type="Pfam" id="PF24758"/>
    </source>
</evidence>
<dbReference type="PANTHER" id="PTHR38926">
    <property type="entry name" value="F-BOX DOMAIN CONTAINING PROTEIN, EXPRESSED"/>
    <property type="match status" value="1"/>
</dbReference>
<keyword evidence="4" id="KW-1185">Reference proteome</keyword>
<accession>A0AAV8GZ47</accession>